<protein>
    <submittedName>
        <fullName evidence="1">Uncharacterized protein</fullName>
    </submittedName>
</protein>
<dbReference type="OrthoDB" id="6431356at2759"/>
<proteinExistence type="predicted"/>
<dbReference type="EMBL" id="BGPR01000027">
    <property type="protein sequence ID" value="GBL82006.1"/>
    <property type="molecule type" value="Genomic_DNA"/>
</dbReference>
<dbReference type="PANTHER" id="PTHR35385">
    <property type="entry name" value="PROTEIN B, PUTATIVE-RELATED-RELATED"/>
    <property type="match status" value="1"/>
</dbReference>
<comment type="caution">
    <text evidence="1">The sequence shown here is derived from an EMBL/GenBank/DDBJ whole genome shotgun (WGS) entry which is preliminary data.</text>
</comment>
<evidence type="ECO:0000313" key="1">
    <source>
        <dbReference type="EMBL" id="GBL82006.1"/>
    </source>
</evidence>
<sequence length="190" mass="21936">MTSKYPTIRSIRGKHNHAQSTVAMLRHRDLSDDIKLKFIKLFRHCYSAESALQCHKIDLMLEYGDNYYRIGVDGKYLPSYSVVNHLFKKEFQKEYGQYSEGEMLPRLKEQLGENTEKTGGIAEFKYTSDKNHYFVVICAAIMLRAHAKLPQTNELVMVDTSGGIDKEWYRIYFFVTPCAAGSIPLVIFCN</sequence>
<dbReference type="PANTHER" id="PTHR35385:SF2">
    <property type="entry name" value="PROTEIN B, PUTATIVE-RELATED"/>
    <property type="match status" value="1"/>
</dbReference>
<keyword evidence="2" id="KW-1185">Reference proteome</keyword>
<gene>
    <name evidence="1" type="ORF">AVEN_50582_1</name>
</gene>
<name>A0A4Y2AS99_ARAVE</name>
<dbReference type="AlphaFoldDB" id="A0A4Y2AS99"/>
<reference evidence="1 2" key="1">
    <citation type="journal article" date="2019" name="Sci. Rep.">
        <title>Orb-weaving spider Araneus ventricosus genome elucidates the spidroin gene catalogue.</title>
        <authorList>
            <person name="Kono N."/>
            <person name="Nakamura H."/>
            <person name="Ohtoshi R."/>
            <person name="Moran D.A.P."/>
            <person name="Shinohara A."/>
            <person name="Yoshida Y."/>
            <person name="Fujiwara M."/>
            <person name="Mori M."/>
            <person name="Tomita M."/>
            <person name="Arakawa K."/>
        </authorList>
    </citation>
    <scope>NUCLEOTIDE SEQUENCE [LARGE SCALE GENOMIC DNA]</scope>
</reference>
<evidence type="ECO:0000313" key="2">
    <source>
        <dbReference type="Proteomes" id="UP000499080"/>
    </source>
</evidence>
<accession>A0A4Y2AS99</accession>
<dbReference type="Proteomes" id="UP000499080">
    <property type="component" value="Unassembled WGS sequence"/>
</dbReference>
<organism evidence="1 2">
    <name type="scientific">Araneus ventricosus</name>
    <name type="common">Orbweaver spider</name>
    <name type="synonym">Epeira ventricosa</name>
    <dbReference type="NCBI Taxonomy" id="182803"/>
    <lineage>
        <taxon>Eukaryota</taxon>
        <taxon>Metazoa</taxon>
        <taxon>Ecdysozoa</taxon>
        <taxon>Arthropoda</taxon>
        <taxon>Chelicerata</taxon>
        <taxon>Arachnida</taxon>
        <taxon>Araneae</taxon>
        <taxon>Araneomorphae</taxon>
        <taxon>Entelegynae</taxon>
        <taxon>Araneoidea</taxon>
        <taxon>Araneidae</taxon>
        <taxon>Araneus</taxon>
    </lineage>
</organism>